<proteinExistence type="predicted"/>
<dbReference type="AlphaFoldDB" id="A0A238FK01"/>
<feature type="region of interest" description="Disordered" evidence="1">
    <location>
        <begin position="28"/>
        <end position="57"/>
    </location>
</feature>
<feature type="compositionally biased region" description="Low complexity" evidence="1">
    <location>
        <begin position="477"/>
        <end position="486"/>
    </location>
</feature>
<evidence type="ECO:0000313" key="3">
    <source>
        <dbReference type="Proteomes" id="UP000198372"/>
    </source>
</evidence>
<dbReference type="EMBL" id="FMSP01000020">
    <property type="protein sequence ID" value="SCV74112.1"/>
    <property type="molecule type" value="Genomic_DNA"/>
</dbReference>
<reference evidence="3" key="1">
    <citation type="submission" date="2016-09" db="EMBL/GenBank/DDBJ databases">
        <authorList>
            <person name="Jeantristanb JTB J.-T."/>
            <person name="Ricardo R."/>
        </authorList>
    </citation>
    <scope>NUCLEOTIDE SEQUENCE [LARGE SCALE GENOMIC DNA]</scope>
</reference>
<feature type="region of interest" description="Disordered" evidence="1">
    <location>
        <begin position="477"/>
        <end position="498"/>
    </location>
</feature>
<keyword evidence="3" id="KW-1185">Reference proteome</keyword>
<feature type="compositionally biased region" description="Low complexity" evidence="1">
    <location>
        <begin position="36"/>
        <end position="48"/>
    </location>
</feature>
<evidence type="ECO:0000313" key="2">
    <source>
        <dbReference type="EMBL" id="SCV74112.1"/>
    </source>
</evidence>
<feature type="region of interest" description="Disordered" evidence="1">
    <location>
        <begin position="429"/>
        <end position="456"/>
    </location>
</feature>
<feature type="compositionally biased region" description="Polar residues" evidence="1">
    <location>
        <begin position="439"/>
        <end position="456"/>
    </location>
</feature>
<organism evidence="2 3">
    <name type="scientific">Microbotryum intermedium</name>
    <dbReference type="NCBI Taxonomy" id="269621"/>
    <lineage>
        <taxon>Eukaryota</taxon>
        <taxon>Fungi</taxon>
        <taxon>Dikarya</taxon>
        <taxon>Basidiomycota</taxon>
        <taxon>Pucciniomycotina</taxon>
        <taxon>Microbotryomycetes</taxon>
        <taxon>Microbotryales</taxon>
        <taxon>Microbotryaceae</taxon>
        <taxon>Microbotryum</taxon>
    </lineage>
</organism>
<dbReference type="OrthoDB" id="2535768at2759"/>
<evidence type="ECO:0000256" key="1">
    <source>
        <dbReference type="SAM" id="MobiDB-lite"/>
    </source>
</evidence>
<protein>
    <submittedName>
        <fullName evidence="2">BQ2448_6544 protein</fullName>
    </submittedName>
</protein>
<dbReference type="Proteomes" id="UP000198372">
    <property type="component" value="Unassembled WGS sequence"/>
</dbReference>
<accession>A0A238FK01</accession>
<gene>
    <name evidence="2" type="ORF">BQ2448_6544</name>
</gene>
<sequence>MQLKYVSAGGLDDPTIIVDMASTRPISCSESHVPRPSTAAAAGASPTGWLMPSSSDSDGIVLSRQSRELSRDIPRNQTCSNSFDELFAVGAMDDDERLASISDGTSPSTSLATACPSEGRTASMNITGKILEPLSKLDENVLSCGHSTYQARPRTYEEEGVTRISAIANACVKDFEQASIEHQAMTDSFSSRNLLPPLFNGKDDITTASCSGINLFESWNGFEGGVREASGAATRATLTGSAAPIFDDDDDFRSGSREPGVKKPSCEMNYHSMCVLASQRAQYMFNGLEVTLTSLSTCSVERQSASPILMPAELASGPPLIPTSSSRGIQDPPKDFRFPSAGQITRLSRDRANSTISAVAALESSLPQARRSKAAVALRRCSTTPLTLTRGNSKRGERELNVSFSNALLNWFHDLDRRGALPLLKASSTPKISTERPTAKASSSLVPSQRGRSNSVTSLPNLSSVFDYVGRSLARSLSPQPLTSTTSERRSPNRQRTWSFSSAVGAASSILGTAGTATLTPYRWEEVESLNARFCTSSESTNGLNSFLLGLQDMEQGGKPRTWDPRVGIHSPEPTCALLSSPSFSDLVQAEEANLKVSNRWPRVETTWGEPAQVIVGYVGGSQNVFSPRELTPTQVSS</sequence>
<name>A0A238FK01_9BASI</name>